<dbReference type="PANTHER" id="PTHR37312:SF1">
    <property type="entry name" value="MEMBRANE-BOUND ACYLTRANSFERASE YKRP-RELATED"/>
    <property type="match status" value="1"/>
</dbReference>
<protein>
    <submittedName>
        <fullName evidence="3">Fucose 4-O-acetylase</fullName>
    </submittedName>
</protein>
<feature type="domain" description="Acyltransferase 3" evidence="2">
    <location>
        <begin position="30"/>
        <end position="330"/>
    </location>
</feature>
<name>A0A1C6VA64_9ACTN</name>
<keyword evidence="1" id="KW-0812">Transmembrane</keyword>
<dbReference type="InterPro" id="IPR052734">
    <property type="entry name" value="Nod_factor_acetyltransferase"/>
</dbReference>
<feature type="transmembrane region" description="Helical" evidence="1">
    <location>
        <begin position="313"/>
        <end position="331"/>
    </location>
</feature>
<keyword evidence="1" id="KW-0472">Membrane</keyword>
<feature type="transmembrane region" description="Helical" evidence="1">
    <location>
        <begin position="252"/>
        <end position="272"/>
    </location>
</feature>
<dbReference type="Proteomes" id="UP000198605">
    <property type="component" value="Unassembled WGS sequence"/>
</dbReference>
<accession>A0A1C6VA64</accession>
<evidence type="ECO:0000259" key="2">
    <source>
        <dbReference type="Pfam" id="PF01757"/>
    </source>
</evidence>
<gene>
    <name evidence="3" type="ORF">GA0070603_3561</name>
</gene>
<organism evidence="3 4">
    <name type="scientific">Micromonospora chersina</name>
    <dbReference type="NCBI Taxonomy" id="47854"/>
    <lineage>
        <taxon>Bacteria</taxon>
        <taxon>Bacillati</taxon>
        <taxon>Actinomycetota</taxon>
        <taxon>Actinomycetes</taxon>
        <taxon>Micromonosporales</taxon>
        <taxon>Micromonosporaceae</taxon>
        <taxon>Micromonospora</taxon>
    </lineage>
</organism>
<feature type="transmembrane region" description="Helical" evidence="1">
    <location>
        <begin position="122"/>
        <end position="143"/>
    </location>
</feature>
<feature type="transmembrane region" description="Helical" evidence="1">
    <location>
        <begin position="62"/>
        <end position="86"/>
    </location>
</feature>
<dbReference type="GO" id="GO:0016747">
    <property type="term" value="F:acyltransferase activity, transferring groups other than amino-acyl groups"/>
    <property type="evidence" value="ECO:0007669"/>
    <property type="project" value="InterPro"/>
</dbReference>
<dbReference type="Pfam" id="PF01757">
    <property type="entry name" value="Acyl_transf_3"/>
    <property type="match status" value="1"/>
</dbReference>
<keyword evidence="1" id="KW-1133">Transmembrane helix</keyword>
<feature type="transmembrane region" description="Helical" evidence="1">
    <location>
        <begin position="37"/>
        <end position="56"/>
    </location>
</feature>
<feature type="transmembrane region" description="Helical" evidence="1">
    <location>
        <begin position="212"/>
        <end position="232"/>
    </location>
</feature>
<dbReference type="InterPro" id="IPR002656">
    <property type="entry name" value="Acyl_transf_3_dom"/>
</dbReference>
<dbReference type="PANTHER" id="PTHR37312">
    <property type="entry name" value="MEMBRANE-BOUND ACYLTRANSFERASE YKRP-RELATED"/>
    <property type="match status" value="1"/>
</dbReference>
<dbReference type="AlphaFoldDB" id="A0A1C6VA64"/>
<feature type="transmembrane region" description="Helical" evidence="1">
    <location>
        <begin position="155"/>
        <end position="176"/>
    </location>
</feature>
<proteinExistence type="predicted"/>
<keyword evidence="4" id="KW-1185">Reference proteome</keyword>
<evidence type="ECO:0000313" key="4">
    <source>
        <dbReference type="Proteomes" id="UP000198605"/>
    </source>
</evidence>
<reference evidence="4" key="1">
    <citation type="submission" date="2016-06" db="EMBL/GenBank/DDBJ databases">
        <authorList>
            <person name="Varghese N."/>
            <person name="Submissions Spin"/>
        </authorList>
    </citation>
    <scope>NUCLEOTIDE SEQUENCE [LARGE SCALE GENOMIC DNA]</scope>
    <source>
        <strain evidence="4">DSM 44151</strain>
    </source>
</reference>
<evidence type="ECO:0000313" key="3">
    <source>
        <dbReference type="EMBL" id="SCL63252.1"/>
    </source>
</evidence>
<feature type="transmembrane region" description="Helical" evidence="1">
    <location>
        <begin position="279"/>
        <end position="301"/>
    </location>
</feature>
<dbReference type="EMBL" id="FMIB01000002">
    <property type="protein sequence ID" value="SCL63252.1"/>
    <property type="molecule type" value="Genomic_DNA"/>
</dbReference>
<dbReference type="STRING" id="47854.GA0070603_3561"/>
<evidence type="ECO:0000256" key="1">
    <source>
        <dbReference type="SAM" id="Phobius"/>
    </source>
</evidence>
<sequence>MSADRQPGRVTTTVMSDEPGVAVAPVRRDPYIDNIKGLLIVLVVLGHMVGQTVGSSPGGRTIYTFIYLCHMPAFVLLSGMLSATELTGRRAASLIRDLLVPYVVFQLLYMSFYTAMDKPMPWTANMLLSPIYHLWFLPALFIWRMLTPLFAQLRGAVVIAVAVSLSAGTASLLGHALSLDRVAGMLPFFVLGVWLGRGRLAYRPSPTMRLTAIAVLIAAAPIAYLVASRLSNLWVYWNRIYQGLGVDVTEGVLIRLGLMAVGLAMTWAIMMLTPRRHTFLTGWGANSMYPYLLHGFVVLAFQWSSLDKQVDDLPALLVLIAAVVALVWITASRPVVWALRPLVSPPVGWLLRDVAKAKNHQSTPTAT</sequence>
<feature type="transmembrane region" description="Helical" evidence="1">
    <location>
        <begin position="98"/>
        <end position="116"/>
    </location>
</feature>